<organism evidence="8 9">
    <name type="scientific">Breznakia pachnodae</name>
    <dbReference type="NCBI Taxonomy" id="265178"/>
    <lineage>
        <taxon>Bacteria</taxon>
        <taxon>Bacillati</taxon>
        <taxon>Bacillota</taxon>
        <taxon>Erysipelotrichia</taxon>
        <taxon>Erysipelotrichales</taxon>
        <taxon>Erysipelotrichaceae</taxon>
        <taxon>Breznakia</taxon>
    </lineage>
</organism>
<dbReference type="NCBIfam" id="TIGR01549">
    <property type="entry name" value="HAD-SF-IA-v1"/>
    <property type="match status" value="1"/>
</dbReference>
<proteinExistence type="inferred from homology"/>
<comment type="catalytic activity">
    <reaction evidence="7">
        <text>L-cysteinyl-[prolipoprotein] + a 1,2-diacyl-sn-glycero-3-phospho-(1'-sn-glycerol) = an S-1,2-diacyl-sn-glyceryl-L-cysteinyl-[prolipoprotein] + sn-glycerol 1-phosphate + H(+)</text>
        <dbReference type="Rhea" id="RHEA:56712"/>
        <dbReference type="Rhea" id="RHEA-COMP:14679"/>
        <dbReference type="Rhea" id="RHEA-COMP:14680"/>
        <dbReference type="ChEBI" id="CHEBI:15378"/>
        <dbReference type="ChEBI" id="CHEBI:29950"/>
        <dbReference type="ChEBI" id="CHEBI:57685"/>
        <dbReference type="ChEBI" id="CHEBI:64716"/>
        <dbReference type="ChEBI" id="CHEBI:140658"/>
        <dbReference type="EC" id="2.5.1.145"/>
    </reaction>
</comment>
<keyword evidence="6 7" id="KW-0472">Membrane</keyword>
<sequence length="493" mass="56800">MEFFPDLRTFLRIELGGFTLNIAWYALLILTGAILAYYLSVKNAKKLGYSKQLLEDFFFMMMPLVIVGARIWYVVFEWDQYSGNPMKIFEIWEGGLAIHGGLVTGIVFAYFYFRKKGVNLLRVGDCIMPNVLLGQVIGRWGNFLNQEAYGEIVSADYFNGFPSFIKDNMYINGAYRQPMFLYEGIGNLIGFFLITVVYKRWGRKRSGDLIYAYIVWYGIVRFFVEIFRTDALMLGGIRVAQLTSIGFILIGLLGILGVYNKVFKKFYPFRKEKPVILFDADGTLIDTQQLIMDSFIHTFSIYKPDYKLEEAELCSFMGPPLRATFEKYFDESMVDEVVQTYRDFNHAKHDDYIKPLPHAKELLSYLKEEGYEMAVVSNKFKKLVNQGLERSGLLTYFEVVVAGDEVEHTKPNPEGLLKACELLQVPHDSLIYVGDSDVDVKTAKNMGAYSIAYVSDPKREQALKETKPCSIVYDLIEIKDIIKEDREWNEFVI</sequence>
<evidence type="ECO:0000256" key="3">
    <source>
        <dbReference type="ARBA" id="ARBA00022679"/>
    </source>
</evidence>
<dbReference type="SUPFAM" id="SSF56784">
    <property type="entry name" value="HAD-like"/>
    <property type="match status" value="1"/>
</dbReference>
<feature type="transmembrane region" description="Helical" evidence="7">
    <location>
        <begin position="239"/>
        <end position="259"/>
    </location>
</feature>
<dbReference type="Proteomes" id="UP001230220">
    <property type="component" value="Unassembled WGS sequence"/>
</dbReference>
<dbReference type="InterPro" id="IPR023214">
    <property type="entry name" value="HAD_sf"/>
</dbReference>
<dbReference type="EMBL" id="JAUSUR010000002">
    <property type="protein sequence ID" value="MDQ0360539.1"/>
    <property type="molecule type" value="Genomic_DNA"/>
</dbReference>
<dbReference type="InterPro" id="IPR036412">
    <property type="entry name" value="HAD-like_sf"/>
</dbReference>
<dbReference type="InterPro" id="IPR001640">
    <property type="entry name" value="Lgt"/>
</dbReference>
<feature type="binding site" evidence="7">
    <location>
        <position position="139"/>
    </location>
    <ligand>
        <name>a 1,2-diacyl-sn-glycero-3-phospho-(1'-sn-glycerol)</name>
        <dbReference type="ChEBI" id="CHEBI:64716"/>
    </ligand>
</feature>
<comment type="pathway">
    <text evidence="7">Protein modification; lipoprotein biosynthesis (diacylglyceryl transfer).</text>
</comment>
<dbReference type="InterPro" id="IPR023198">
    <property type="entry name" value="PGP-like_dom2"/>
</dbReference>
<feature type="transmembrane region" description="Helical" evidence="7">
    <location>
        <begin position="96"/>
        <end position="113"/>
    </location>
</feature>
<dbReference type="InterPro" id="IPR006439">
    <property type="entry name" value="HAD-SF_hydro_IA"/>
</dbReference>
<dbReference type="InterPro" id="IPR041492">
    <property type="entry name" value="HAD_2"/>
</dbReference>
<dbReference type="RefSeq" id="WP_307406519.1">
    <property type="nucleotide sequence ID" value="NZ_JAUSUR010000002.1"/>
</dbReference>
<dbReference type="Gene3D" id="1.10.150.240">
    <property type="entry name" value="Putative phosphatase, domain 2"/>
    <property type="match status" value="1"/>
</dbReference>
<gene>
    <name evidence="7" type="primary">lgt</name>
    <name evidence="8" type="ORF">J2S15_001284</name>
</gene>
<dbReference type="SFLD" id="SFLDG01135">
    <property type="entry name" value="C1.5.6:_HAD__Beta-PGM__Phospha"/>
    <property type="match status" value="1"/>
</dbReference>
<dbReference type="SFLD" id="SFLDS00003">
    <property type="entry name" value="Haloacid_Dehalogenase"/>
    <property type="match status" value="1"/>
</dbReference>
<evidence type="ECO:0000256" key="1">
    <source>
        <dbReference type="ARBA" id="ARBA00007150"/>
    </source>
</evidence>
<dbReference type="EC" id="2.5.1.145" evidence="7"/>
<feature type="transmembrane region" description="Helical" evidence="7">
    <location>
        <begin position="53"/>
        <end position="76"/>
    </location>
</feature>
<evidence type="ECO:0000313" key="9">
    <source>
        <dbReference type="Proteomes" id="UP001230220"/>
    </source>
</evidence>
<dbReference type="PROSITE" id="PS01311">
    <property type="entry name" value="LGT"/>
    <property type="match status" value="1"/>
</dbReference>
<evidence type="ECO:0000256" key="5">
    <source>
        <dbReference type="ARBA" id="ARBA00022989"/>
    </source>
</evidence>
<evidence type="ECO:0000256" key="2">
    <source>
        <dbReference type="ARBA" id="ARBA00022475"/>
    </source>
</evidence>
<evidence type="ECO:0000256" key="6">
    <source>
        <dbReference type="ARBA" id="ARBA00023136"/>
    </source>
</evidence>
<name>A0ABU0E0X5_9FIRM</name>
<dbReference type="Gene3D" id="3.40.50.1000">
    <property type="entry name" value="HAD superfamily/HAD-like"/>
    <property type="match status" value="1"/>
</dbReference>
<accession>A0ABU0E0X5</accession>
<dbReference type="PRINTS" id="PR00413">
    <property type="entry name" value="HADHALOGNASE"/>
</dbReference>
<dbReference type="Pfam" id="PF01790">
    <property type="entry name" value="LGT"/>
    <property type="match status" value="1"/>
</dbReference>
<keyword evidence="4 7" id="KW-0812">Transmembrane</keyword>
<dbReference type="SFLD" id="SFLDG01129">
    <property type="entry name" value="C1.5:_HAD__Beta-PGM__Phosphata"/>
    <property type="match status" value="1"/>
</dbReference>
<keyword evidence="3 7" id="KW-0808">Transferase</keyword>
<dbReference type="NCBIfam" id="TIGR01509">
    <property type="entry name" value="HAD-SF-IA-v3"/>
    <property type="match status" value="1"/>
</dbReference>
<dbReference type="PANTHER" id="PTHR30589:SF0">
    <property type="entry name" value="PHOSPHATIDYLGLYCEROL--PROLIPOPROTEIN DIACYLGLYCERYL TRANSFERASE"/>
    <property type="match status" value="1"/>
</dbReference>
<keyword evidence="2 7" id="KW-1003">Cell membrane</keyword>
<dbReference type="Pfam" id="PF13419">
    <property type="entry name" value="HAD_2"/>
    <property type="match status" value="1"/>
</dbReference>
<feature type="transmembrane region" description="Helical" evidence="7">
    <location>
        <begin position="210"/>
        <end position="227"/>
    </location>
</feature>
<comment type="function">
    <text evidence="7">Catalyzes the transfer of the diacylglyceryl group from phosphatidylglycerol to the sulfhydryl group of the N-terminal cysteine of a prolipoprotein, the first step in the formation of mature lipoproteins.</text>
</comment>
<reference evidence="8 9" key="1">
    <citation type="submission" date="2023-07" db="EMBL/GenBank/DDBJ databases">
        <title>Genomic Encyclopedia of Type Strains, Phase IV (KMG-IV): sequencing the most valuable type-strain genomes for metagenomic binning, comparative biology and taxonomic classification.</title>
        <authorList>
            <person name="Goeker M."/>
        </authorList>
    </citation>
    <scope>NUCLEOTIDE SEQUENCE [LARGE SCALE GENOMIC DNA]</scope>
    <source>
        <strain evidence="8 9">DSM 16784</strain>
    </source>
</reference>
<feature type="transmembrane region" description="Helical" evidence="7">
    <location>
        <begin position="179"/>
        <end position="198"/>
    </location>
</feature>
<comment type="similarity">
    <text evidence="1 7">Belongs to the Lgt family.</text>
</comment>
<keyword evidence="9" id="KW-1185">Reference proteome</keyword>
<comment type="caution">
    <text evidence="8">The sequence shown here is derived from an EMBL/GenBank/DDBJ whole genome shotgun (WGS) entry which is preliminary data.</text>
</comment>
<dbReference type="HAMAP" id="MF_01147">
    <property type="entry name" value="Lgt"/>
    <property type="match status" value="1"/>
</dbReference>
<dbReference type="PANTHER" id="PTHR30589">
    <property type="entry name" value="PROLIPOPROTEIN DIACYLGLYCERYL TRANSFERASE"/>
    <property type="match status" value="1"/>
</dbReference>
<evidence type="ECO:0000256" key="4">
    <source>
        <dbReference type="ARBA" id="ARBA00022692"/>
    </source>
</evidence>
<dbReference type="NCBIfam" id="TIGR00544">
    <property type="entry name" value="lgt"/>
    <property type="match status" value="1"/>
</dbReference>
<protein>
    <recommendedName>
        <fullName evidence="7">Phosphatidylglycerol--prolipoprotein diacylglyceryl transferase</fullName>
        <ecNumber evidence="7">2.5.1.145</ecNumber>
    </recommendedName>
</protein>
<evidence type="ECO:0000256" key="7">
    <source>
        <dbReference type="HAMAP-Rule" id="MF_01147"/>
    </source>
</evidence>
<keyword evidence="5 7" id="KW-1133">Transmembrane helix</keyword>
<evidence type="ECO:0000313" key="8">
    <source>
        <dbReference type="EMBL" id="MDQ0360539.1"/>
    </source>
</evidence>
<comment type="subcellular location">
    <subcellularLocation>
        <location evidence="7">Cell membrane</location>
        <topology evidence="7">Multi-pass membrane protein</topology>
    </subcellularLocation>
</comment>
<feature type="transmembrane region" description="Helical" evidence="7">
    <location>
        <begin position="22"/>
        <end position="41"/>
    </location>
</feature>
<dbReference type="GO" id="GO:0016740">
    <property type="term" value="F:transferase activity"/>
    <property type="evidence" value="ECO:0007669"/>
    <property type="project" value="UniProtKB-KW"/>
</dbReference>